<dbReference type="AlphaFoldDB" id="A0A835I8D3"/>
<feature type="domain" description="WRKY" evidence="8">
    <location>
        <begin position="275"/>
        <end position="340"/>
    </location>
</feature>
<feature type="compositionally biased region" description="Polar residues" evidence="7">
    <location>
        <begin position="367"/>
        <end position="379"/>
    </location>
</feature>
<evidence type="ECO:0000256" key="6">
    <source>
        <dbReference type="ARBA" id="ARBA00023242"/>
    </source>
</evidence>
<dbReference type="GO" id="GO:0003700">
    <property type="term" value="F:DNA-binding transcription factor activity"/>
    <property type="evidence" value="ECO:0007669"/>
    <property type="project" value="InterPro"/>
</dbReference>
<evidence type="ECO:0000256" key="1">
    <source>
        <dbReference type="ARBA" id="ARBA00004123"/>
    </source>
</evidence>
<dbReference type="OrthoDB" id="764896at2759"/>
<accession>A0A835I8D3</accession>
<keyword evidence="2" id="KW-0677">Repeat</keyword>
<dbReference type="InterPro" id="IPR044810">
    <property type="entry name" value="WRKY_plant"/>
</dbReference>
<comment type="caution">
    <text evidence="9">The sequence shown here is derived from an EMBL/GenBank/DDBJ whole genome shotgun (WGS) entry which is preliminary data.</text>
</comment>
<dbReference type="FunFam" id="2.20.25.80:FF:000006">
    <property type="entry name" value="WRKY transcription factor"/>
    <property type="match status" value="2"/>
</dbReference>
<feature type="region of interest" description="Disordered" evidence="7">
    <location>
        <begin position="360"/>
        <end position="384"/>
    </location>
</feature>
<gene>
    <name evidence="9" type="ORF">IFM89_003156</name>
</gene>
<dbReference type="PANTHER" id="PTHR31221">
    <property type="entry name" value="WRKY TRANSCRIPTION FACTOR PROTEIN 1-RELATED"/>
    <property type="match status" value="1"/>
</dbReference>
<evidence type="ECO:0000256" key="4">
    <source>
        <dbReference type="ARBA" id="ARBA00023125"/>
    </source>
</evidence>
<evidence type="ECO:0000256" key="3">
    <source>
        <dbReference type="ARBA" id="ARBA00023015"/>
    </source>
</evidence>
<comment type="subcellular location">
    <subcellularLocation>
        <location evidence="1">Nucleus</location>
    </subcellularLocation>
</comment>
<dbReference type="InterPro" id="IPR036576">
    <property type="entry name" value="WRKY_dom_sf"/>
</dbReference>
<keyword evidence="6" id="KW-0539">Nucleus</keyword>
<reference evidence="9 10" key="1">
    <citation type="submission" date="2020-10" db="EMBL/GenBank/DDBJ databases">
        <title>The Coptis chinensis genome and diversification of protoberbering-type alkaloids.</title>
        <authorList>
            <person name="Wang B."/>
            <person name="Shu S."/>
            <person name="Song C."/>
            <person name="Liu Y."/>
        </authorList>
    </citation>
    <scope>NUCLEOTIDE SEQUENCE [LARGE SCALE GENOMIC DNA]</scope>
    <source>
        <strain evidence="9">HL-2020</strain>
        <tissue evidence="9">Leaf</tissue>
    </source>
</reference>
<dbReference type="GO" id="GO:0043565">
    <property type="term" value="F:sequence-specific DNA binding"/>
    <property type="evidence" value="ECO:0007669"/>
    <property type="project" value="InterPro"/>
</dbReference>
<dbReference type="PROSITE" id="PS50811">
    <property type="entry name" value="WRKY"/>
    <property type="match status" value="2"/>
</dbReference>
<protein>
    <recommendedName>
        <fullName evidence="8">WRKY domain-containing protein</fullName>
    </recommendedName>
</protein>
<dbReference type="SMR" id="A0A835I8D3"/>
<name>A0A835I8D3_9MAGN</name>
<evidence type="ECO:0000313" key="9">
    <source>
        <dbReference type="EMBL" id="KAF9612681.1"/>
    </source>
</evidence>
<evidence type="ECO:0000256" key="7">
    <source>
        <dbReference type="SAM" id="MobiDB-lite"/>
    </source>
</evidence>
<sequence length="419" mass="46438">MAEKQSIKVPKEEEEKRVVMGTEDFDVKPRISTSPHLKIEQVGMSHQEVLACVTPQAQGHIPVPIKQSLSPTISPSLPRQRSPALPQDIIVCTQEVGQDNSLDQEMELANIVAKAPSTDGYNWRKYGQKQVKSKDSSRSYYRCTHINCTVKKKVQCCDHSGSVLEIVYKGRHNHDQPRKTRHTKARRCSSTIGTISSSEPVEGSGIIGFLVSSDPSTSMRKERHATHEQELRIVNNKEHCEEPAAKRRMKGQNVSCADSLCIKVKEPKVVVQASDDVWISGDGYRWRKYGQKMVKGNPNPRSYYKCTSAGCPVRKHVERATDDTATIMVTYEGKHDHDMPVPKKRHGPQSAGLLIAATAATDKAQPKESNALANPNDSTEWPIDVKGELPSKKLSECGGDKAVDSARTLLSIGIELRPC</sequence>
<dbReference type="Gene3D" id="2.20.25.80">
    <property type="entry name" value="WRKY domain"/>
    <property type="match status" value="2"/>
</dbReference>
<dbReference type="GO" id="GO:0005634">
    <property type="term" value="C:nucleus"/>
    <property type="evidence" value="ECO:0007669"/>
    <property type="project" value="UniProtKB-SubCell"/>
</dbReference>
<dbReference type="Proteomes" id="UP000631114">
    <property type="component" value="Unassembled WGS sequence"/>
</dbReference>
<feature type="compositionally biased region" description="Basic and acidic residues" evidence="7">
    <location>
        <begin position="1"/>
        <end position="18"/>
    </location>
</feature>
<evidence type="ECO:0000256" key="5">
    <source>
        <dbReference type="ARBA" id="ARBA00023163"/>
    </source>
</evidence>
<dbReference type="InterPro" id="IPR003657">
    <property type="entry name" value="WRKY_dom"/>
</dbReference>
<evidence type="ECO:0000259" key="8">
    <source>
        <dbReference type="PROSITE" id="PS50811"/>
    </source>
</evidence>
<dbReference type="SUPFAM" id="SSF118290">
    <property type="entry name" value="WRKY DNA-binding domain"/>
    <property type="match status" value="2"/>
</dbReference>
<feature type="domain" description="WRKY" evidence="8">
    <location>
        <begin position="112"/>
        <end position="177"/>
    </location>
</feature>
<dbReference type="SMART" id="SM00774">
    <property type="entry name" value="WRKY"/>
    <property type="match status" value="2"/>
</dbReference>
<feature type="region of interest" description="Disordered" evidence="7">
    <location>
        <begin position="1"/>
        <end position="21"/>
    </location>
</feature>
<dbReference type="PANTHER" id="PTHR31221:SF322">
    <property type="entry name" value="WRKY TRANSCRIPTION FACTOR 3-RELATED"/>
    <property type="match status" value="1"/>
</dbReference>
<evidence type="ECO:0000313" key="10">
    <source>
        <dbReference type="Proteomes" id="UP000631114"/>
    </source>
</evidence>
<evidence type="ECO:0000256" key="2">
    <source>
        <dbReference type="ARBA" id="ARBA00022737"/>
    </source>
</evidence>
<keyword evidence="10" id="KW-1185">Reference proteome</keyword>
<proteinExistence type="predicted"/>
<organism evidence="9 10">
    <name type="scientific">Coptis chinensis</name>
    <dbReference type="NCBI Taxonomy" id="261450"/>
    <lineage>
        <taxon>Eukaryota</taxon>
        <taxon>Viridiplantae</taxon>
        <taxon>Streptophyta</taxon>
        <taxon>Embryophyta</taxon>
        <taxon>Tracheophyta</taxon>
        <taxon>Spermatophyta</taxon>
        <taxon>Magnoliopsida</taxon>
        <taxon>Ranunculales</taxon>
        <taxon>Ranunculaceae</taxon>
        <taxon>Coptidoideae</taxon>
        <taxon>Coptis</taxon>
    </lineage>
</organism>
<dbReference type="Pfam" id="PF03106">
    <property type="entry name" value="WRKY"/>
    <property type="match status" value="2"/>
</dbReference>
<keyword evidence="3" id="KW-0805">Transcription regulation</keyword>
<dbReference type="EMBL" id="JADFTS010000003">
    <property type="protein sequence ID" value="KAF9612681.1"/>
    <property type="molecule type" value="Genomic_DNA"/>
</dbReference>
<keyword evidence="5" id="KW-0804">Transcription</keyword>
<keyword evidence="4" id="KW-0238">DNA-binding</keyword>